<dbReference type="PANTHER" id="PTHR31207:SF41">
    <property type="entry name" value="PROLAMIN-LIKE PROTEIN"/>
    <property type="match status" value="1"/>
</dbReference>
<reference evidence="4 6" key="2">
    <citation type="journal article" date="2014" name="BMC Genomics">
        <title>An improved genome release (version Mt4.0) for the model legume Medicago truncatula.</title>
        <authorList>
            <person name="Tang H."/>
            <person name="Krishnakumar V."/>
            <person name="Bidwell S."/>
            <person name="Rosen B."/>
            <person name="Chan A."/>
            <person name="Zhou S."/>
            <person name="Gentzbittel L."/>
            <person name="Childs K.L."/>
            <person name="Yandell M."/>
            <person name="Gundlach H."/>
            <person name="Mayer K.F."/>
            <person name="Schwartz D.C."/>
            <person name="Town C.D."/>
        </authorList>
    </citation>
    <scope>GENOME REANNOTATION</scope>
    <source>
        <strain evidence="5 6">cv. Jemalong A17</strain>
    </source>
</reference>
<feature type="signal peptide" evidence="2">
    <location>
        <begin position="1"/>
        <end position="25"/>
    </location>
</feature>
<dbReference type="EMBL" id="CM001224">
    <property type="protein sequence ID" value="AET01382.1"/>
    <property type="molecule type" value="Genomic_DNA"/>
</dbReference>
<evidence type="ECO:0000256" key="1">
    <source>
        <dbReference type="ARBA" id="ARBA00022729"/>
    </source>
</evidence>
<evidence type="ECO:0000259" key="3">
    <source>
        <dbReference type="Pfam" id="PF05617"/>
    </source>
</evidence>
<proteinExistence type="predicted"/>
<evidence type="ECO:0000313" key="6">
    <source>
        <dbReference type="Proteomes" id="UP000002051"/>
    </source>
</evidence>
<dbReference type="HOGENOM" id="CLU_154123_0_0_1"/>
<gene>
    <name evidence="4" type="ordered locus">MTR_8g011880</name>
</gene>
<dbReference type="AlphaFoldDB" id="G7LF24"/>
<keyword evidence="1 2" id="KW-0732">Signal</keyword>
<dbReference type="PaxDb" id="3880-AET01382"/>
<reference evidence="4 6" key="1">
    <citation type="journal article" date="2011" name="Nature">
        <title>The Medicago genome provides insight into the evolution of rhizobial symbioses.</title>
        <authorList>
            <person name="Young N.D."/>
            <person name="Debelle F."/>
            <person name="Oldroyd G.E."/>
            <person name="Geurts R."/>
            <person name="Cannon S.B."/>
            <person name="Udvardi M.K."/>
            <person name="Benedito V.A."/>
            <person name="Mayer K.F."/>
            <person name="Gouzy J."/>
            <person name="Schoof H."/>
            <person name="Van de Peer Y."/>
            <person name="Proost S."/>
            <person name="Cook D.R."/>
            <person name="Meyers B.C."/>
            <person name="Spannagl M."/>
            <person name="Cheung F."/>
            <person name="De Mita S."/>
            <person name="Krishnakumar V."/>
            <person name="Gundlach H."/>
            <person name="Zhou S."/>
            <person name="Mudge J."/>
            <person name="Bharti A.K."/>
            <person name="Murray J.D."/>
            <person name="Naoumkina M.A."/>
            <person name="Rosen B."/>
            <person name="Silverstein K.A."/>
            <person name="Tang H."/>
            <person name="Rombauts S."/>
            <person name="Zhao P.X."/>
            <person name="Zhou P."/>
            <person name="Barbe V."/>
            <person name="Bardou P."/>
            <person name="Bechner M."/>
            <person name="Bellec A."/>
            <person name="Berger A."/>
            <person name="Berges H."/>
            <person name="Bidwell S."/>
            <person name="Bisseling T."/>
            <person name="Choisne N."/>
            <person name="Couloux A."/>
            <person name="Denny R."/>
            <person name="Deshpande S."/>
            <person name="Dai X."/>
            <person name="Doyle J.J."/>
            <person name="Dudez A.M."/>
            <person name="Farmer A.D."/>
            <person name="Fouteau S."/>
            <person name="Franken C."/>
            <person name="Gibelin C."/>
            <person name="Gish J."/>
            <person name="Goldstein S."/>
            <person name="Gonzalez A.J."/>
            <person name="Green P.J."/>
            <person name="Hallab A."/>
            <person name="Hartog M."/>
            <person name="Hua A."/>
            <person name="Humphray S.J."/>
            <person name="Jeong D.H."/>
            <person name="Jing Y."/>
            <person name="Jocker A."/>
            <person name="Kenton S.M."/>
            <person name="Kim D.J."/>
            <person name="Klee K."/>
            <person name="Lai H."/>
            <person name="Lang C."/>
            <person name="Lin S."/>
            <person name="Macmil S.L."/>
            <person name="Magdelenat G."/>
            <person name="Matthews L."/>
            <person name="McCorrison J."/>
            <person name="Monaghan E.L."/>
            <person name="Mun J.H."/>
            <person name="Najar F.Z."/>
            <person name="Nicholson C."/>
            <person name="Noirot C."/>
            <person name="O'Bleness M."/>
            <person name="Paule C.R."/>
            <person name="Poulain J."/>
            <person name="Prion F."/>
            <person name="Qin B."/>
            <person name="Qu C."/>
            <person name="Retzel E.F."/>
            <person name="Riddle C."/>
            <person name="Sallet E."/>
            <person name="Samain S."/>
            <person name="Samson N."/>
            <person name="Sanders I."/>
            <person name="Saurat O."/>
            <person name="Scarpelli C."/>
            <person name="Schiex T."/>
            <person name="Segurens B."/>
            <person name="Severin A.J."/>
            <person name="Sherrier D.J."/>
            <person name="Shi R."/>
            <person name="Sims S."/>
            <person name="Singer S.R."/>
            <person name="Sinharoy S."/>
            <person name="Sterck L."/>
            <person name="Viollet A."/>
            <person name="Wang B.B."/>
            <person name="Wang K."/>
            <person name="Wang M."/>
            <person name="Wang X."/>
            <person name="Warfsmann J."/>
            <person name="Weissenbach J."/>
            <person name="White D.D."/>
            <person name="White J.D."/>
            <person name="Wiley G.B."/>
            <person name="Wincker P."/>
            <person name="Xing Y."/>
            <person name="Yang L."/>
            <person name="Yao Z."/>
            <person name="Ying F."/>
            <person name="Zhai J."/>
            <person name="Zhou L."/>
            <person name="Zuber A."/>
            <person name="Denarie J."/>
            <person name="Dixon R.A."/>
            <person name="May G.D."/>
            <person name="Schwartz D.C."/>
            <person name="Rogers J."/>
            <person name="Quetier F."/>
            <person name="Town C.D."/>
            <person name="Roe B.A."/>
        </authorList>
    </citation>
    <scope>NUCLEOTIDE SEQUENCE [LARGE SCALE GENOMIC DNA]</scope>
    <source>
        <strain evidence="4">A17</strain>
        <strain evidence="5 6">cv. Jemalong A17</strain>
    </source>
</reference>
<accession>G7LF24</accession>
<keyword evidence="6" id="KW-1185">Reference proteome</keyword>
<reference evidence="5" key="3">
    <citation type="submission" date="2015-04" db="UniProtKB">
        <authorList>
            <consortium name="EnsemblPlants"/>
        </authorList>
    </citation>
    <scope>IDENTIFICATION</scope>
    <source>
        <strain evidence="5">cv. Jemalong A17</strain>
    </source>
</reference>
<dbReference type="eggNOG" id="ENOG502SWYQ">
    <property type="taxonomic scope" value="Eukaryota"/>
</dbReference>
<organism evidence="4 6">
    <name type="scientific">Medicago truncatula</name>
    <name type="common">Barrel medic</name>
    <name type="synonym">Medicago tribuloides</name>
    <dbReference type="NCBI Taxonomy" id="3880"/>
    <lineage>
        <taxon>Eukaryota</taxon>
        <taxon>Viridiplantae</taxon>
        <taxon>Streptophyta</taxon>
        <taxon>Embryophyta</taxon>
        <taxon>Tracheophyta</taxon>
        <taxon>Spermatophyta</taxon>
        <taxon>Magnoliopsida</taxon>
        <taxon>eudicotyledons</taxon>
        <taxon>Gunneridae</taxon>
        <taxon>Pentapetalae</taxon>
        <taxon>rosids</taxon>
        <taxon>fabids</taxon>
        <taxon>Fabales</taxon>
        <taxon>Fabaceae</taxon>
        <taxon>Papilionoideae</taxon>
        <taxon>50 kb inversion clade</taxon>
        <taxon>NPAAA clade</taxon>
        <taxon>Hologalegina</taxon>
        <taxon>IRL clade</taxon>
        <taxon>Trifolieae</taxon>
        <taxon>Medicago</taxon>
    </lineage>
</organism>
<feature type="domain" description="Prolamin-like" evidence="3">
    <location>
        <begin position="55"/>
        <end position="127"/>
    </location>
</feature>
<name>G7LF24_MEDTR</name>
<protein>
    <submittedName>
        <fullName evidence="4">Prolamin-like protein</fullName>
    </submittedName>
</protein>
<sequence length="148" mass="16897">MVEVFEKLFSLTIHLLVLLIKTGISTNVEDSNGSPSTINYAPRPLSSPYEKYLNNCASKLYPLCGDEIFYTVFSGNQTTGTECCYNLINEVGERCHQDLTRYILSLEDYKHNKSSFWQRSKKVWDDCASILLNISPVESVYPTVFNFD</sequence>
<dbReference type="Pfam" id="PF05617">
    <property type="entry name" value="Prolamin_like"/>
    <property type="match status" value="1"/>
</dbReference>
<dbReference type="InterPro" id="IPR008502">
    <property type="entry name" value="Prolamin-like"/>
</dbReference>
<feature type="chain" id="PRO_5014574246" evidence="2">
    <location>
        <begin position="26"/>
        <end position="148"/>
    </location>
</feature>
<evidence type="ECO:0000256" key="2">
    <source>
        <dbReference type="SAM" id="SignalP"/>
    </source>
</evidence>
<dbReference type="Proteomes" id="UP000002051">
    <property type="component" value="Chromosome 8"/>
</dbReference>
<dbReference type="EnsemblPlants" id="AET01382">
    <property type="protein sequence ID" value="AET01382"/>
    <property type="gene ID" value="MTR_8g011880"/>
</dbReference>
<dbReference type="PANTHER" id="PTHR31207">
    <property type="entry name" value="ECA1 GAMETOGENESIS FAMILY PROTEIN (DUF784)-RELATED-RELATED"/>
    <property type="match status" value="1"/>
</dbReference>
<evidence type="ECO:0000313" key="5">
    <source>
        <dbReference type="EnsemblPlants" id="AET01382"/>
    </source>
</evidence>
<dbReference type="InterPro" id="IPR040220">
    <property type="entry name" value="DD11"/>
</dbReference>
<dbReference type="OMA" id="WDDCASI"/>
<evidence type="ECO:0000313" key="4">
    <source>
        <dbReference type="EMBL" id="AET01382.1"/>
    </source>
</evidence>